<keyword evidence="3" id="KW-1185">Reference proteome</keyword>
<dbReference type="EMBL" id="JBBBZM010000075">
    <property type="protein sequence ID" value="KAL0635223.1"/>
    <property type="molecule type" value="Genomic_DNA"/>
</dbReference>
<dbReference type="SUPFAM" id="SSF81383">
    <property type="entry name" value="F-box domain"/>
    <property type="match status" value="1"/>
</dbReference>
<evidence type="ECO:0000313" key="2">
    <source>
        <dbReference type="EMBL" id="KAL0635223.1"/>
    </source>
</evidence>
<organism evidence="2 3">
    <name type="scientific">Discina gigas</name>
    <dbReference type="NCBI Taxonomy" id="1032678"/>
    <lineage>
        <taxon>Eukaryota</taxon>
        <taxon>Fungi</taxon>
        <taxon>Dikarya</taxon>
        <taxon>Ascomycota</taxon>
        <taxon>Pezizomycotina</taxon>
        <taxon>Pezizomycetes</taxon>
        <taxon>Pezizales</taxon>
        <taxon>Discinaceae</taxon>
        <taxon>Discina</taxon>
    </lineage>
</organism>
<dbReference type="Proteomes" id="UP001447188">
    <property type="component" value="Unassembled WGS sequence"/>
</dbReference>
<comment type="caution">
    <text evidence="2">The sequence shown here is derived from an EMBL/GenBank/DDBJ whole genome shotgun (WGS) entry which is preliminary data.</text>
</comment>
<accession>A0ABR3GH90</accession>
<reference evidence="2 3" key="1">
    <citation type="submission" date="2024-02" db="EMBL/GenBank/DDBJ databases">
        <title>Discinaceae phylogenomics.</title>
        <authorList>
            <person name="Dirks A.C."/>
            <person name="James T.Y."/>
        </authorList>
    </citation>
    <scope>NUCLEOTIDE SEQUENCE [LARGE SCALE GENOMIC DNA]</scope>
    <source>
        <strain evidence="2 3">ACD0624</strain>
    </source>
</reference>
<dbReference type="Pfam" id="PF12937">
    <property type="entry name" value="F-box-like"/>
    <property type="match status" value="1"/>
</dbReference>
<sequence length="412" mass="45828">MAANRIPPEILRQIFSNVEITDLHSLSMANPRWYDLTQEVLYKAPFLFPVSLTQFLRTVLTPGCDILASHVQTLTVNWQSYYAEPIGPVELPLFRTAAQNLGLSYPLTLTDDHVALLLHLLPRVNKLHLWPADTPSTNSDFLGVNNGRHRLPLALRSVTHLSCTWVSNQRGVTSDMLLTILTLPNIQTIEVQILDEIDDPYPAATDATSSVSTLHISYSEISIPSLGRILLVPRALTHLSFASTITTTSIDLGELHSALEPVRNTLQMLELITETGNTWTPGPGSTRAASQSFSEWPMLSVLRCPLRLLLGDCHGMGARHLWDVLPLGLCDLEVWMNRDWSSGEVVSEFVALMGWKEEVVPRLRRGAVGLDLWTPEVLWQRLRSACEIADVELVSEGTFQLVGVGGEELLFM</sequence>
<gene>
    <name evidence="2" type="ORF">Q9L58_005869</name>
</gene>
<dbReference type="InterPro" id="IPR001810">
    <property type="entry name" value="F-box_dom"/>
</dbReference>
<dbReference type="PROSITE" id="PS50181">
    <property type="entry name" value="FBOX"/>
    <property type="match status" value="1"/>
</dbReference>
<dbReference type="CDD" id="cd09917">
    <property type="entry name" value="F-box_SF"/>
    <property type="match status" value="1"/>
</dbReference>
<proteinExistence type="predicted"/>
<protein>
    <recommendedName>
        <fullName evidence="1">F-box domain-containing protein</fullName>
    </recommendedName>
</protein>
<evidence type="ECO:0000259" key="1">
    <source>
        <dbReference type="PROSITE" id="PS50181"/>
    </source>
</evidence>
<evidence type="ECO:0000313" key="3">
    <source>
        <dbReference type="Proteomes" id="UP001447188"/>
    </source>
</evidence>
<dbReference type="InterPro" id="IPR036047">
    <property type="entry name" value="F-box-like_dom_sf"/>
</dbReference>
<name>A0ABR3GH90_9PEZI</name>
<feature type="domain" description="F-box" evidence="1">
    <location>
        <begin position="1"/>
        <end position="45"/>
    </location>
</feature>